<feature type="compositionally biased region" description="Basic residues" evidence="4">
    <location>
        <begin position="161"/>
        <end position="170"/>
    </location>
</feature>
<comment type="domain">
    <text evidence="3">The QLQ domain and WRC domain may be involved in protein-protein interaction and DNA-binding, respectively.</text>
</comment>
<keyword evidence="1 3" id="KW-0539">Nucleus</keyword>
<dbReference type="GO" id="GO:0006351">
    <property type="term" value="P:DNA-templated transcription"/>
    <property type="evidence" value="ECO:0007669"/>
    <property type="project" value="UniProtKB-UniRule"/>
</dbReference>
<accession>A0A5J5A1Y4</accession>
<dbReference type="EMBL" id="CM018046">
    <property type="protein sequence ID" value="KAA8525085.1"/>
    <property type="molecule type" value="Genomic_DNA"/>
</dbReference>
<dbReference type="PANTHER" id="PTHR31602:SF3">
    <property type="entry name" value="GROWTH-REGULATING FACTOR 8"/>
    <property type="match status" value="1"/>
</dbReference>
<feature type="region of interest" description="Disordered" evidence="4">
    <location>
        <begin position="157"/>
        <end position="189"/>
    </location>
</feature>
<feature type="region of interest" description="Disordered" evidence="4">
    <location>
        <begin position="432"/>
        <end position="458"/>
    </location>
</feature>
<evidence type="ECO:0000256" key="4">
    <source>
        <dbReference type="SAM" id="MobiDB-lite"/>
    </source>
</evidence>
<name>A0A5J5A1Y4_9ASTE</name>
<evidence type="ECO:0000256" key="3">
    <source>
        <dbReference type="RuleBase" id="RU367127"/>
    </source>
</evidence>
<keyword evidence="3" id="KW-0804">Transcription</keyword>
<proteinExistence type="inferred from homology"/>
<dbReference type="PANTHER" id="PTHR31602">
    <property type="entry name" value="GROWTH-REGULATING FACTOR 5"/>
    <property type="match status" value="1"/>
</dbReference>
<dbReference type="InterPro" id="IPR031137">
    <property type="entry name" value="GRF"/>
</dbReference>
<dbReference type="GO" id="GO:0005634">
    <property type="term" value="C:nucleus"/>
    <property type="evidence" value="ECO:0007669"/>
    <property type="project" value="UniProtKB-SubCell"/>
</dbReference>
<reference evidence="6 7" key="1">
    <citation type="submission" date="2019-09" db="EMBL/GenBank/DDBJ databases">
        <title>A chromosome-level genome assembly of the Chinese tupelo Nyssa sinensis.</title>
        <authorList>
            <person name="Yang X."/>
            <person name="Kang M."/>
            <person name="Yang Y."/>
            <person name="Xiong H."/>
            <person name="Wang M."/>
            <person name="Zhang Z."/>
            <person name="Wang Z."/>
            <person name="Wu H."/>
            <person name="Ma T."/>
            <person name="Liu J."/>
            <person name="Xi Z."/>
        </authorList>
    </citation>
    <scope>NUCLEOTIDE SEQUENCE [LARGE SCALE GENOMIC DNA]</scope>
    <source>
        <strain evidence="6">J267</strain>
        <tissue evidence="6">Leaf</tissue>
    </source>
</reference>
<dbReference type="Pfam" id="PF08879">
    <property type="entry name" value="WRC"/>
    <property type="match status" value="1"/>
</dbReference>
<dbReference type="Proteomes" id="UP000325577">
    <property type="component" value="Linkage Group LG3"/>
</dbReference>
<evidence type="ECO:0000313" key="6">
    <source>
        <dbReference type="EMBL" id="KAA8525085.1"/>
    </source>
</evidence>
<evidence type="ECO:0000259" key="5">
    <source>
        <dbReference type="PROSITE" id="PS51667"/>
    </source>
</evidence>
<dbReference type="GO" id="GO:0005524">
    <property type="term" value="F:ATP binding"/>
    <property type="evidence" value="ECO:0007669"/>
    <property type="project" value="UniProtKB-UniRule"/>
</dbReference>
<dbReference type="OrthoDB" id="841551at2759"/>
<organism evidence="6 7">
    <name type="scientific">Nyssa sinensis</name>
    <dbReference type="NCBI Taxonomy" id="561372"/>
    <lineage>
        <taxon>Eukaryota</taxon>
        <taxon>Viridiplantae</taxon>
        <taxon>Streptophyta</taxon>
        <taxon>Embryophyta</taxon>
        <taxon>Tracheophyta</taxon>
        <taxon>Spermatophyta</taxon>
        <taxon>Magnoliopsida</taxon>
        <taxon>eudicotyledons</taxon>
        <taxon>Gunneridae</taxon>
        <taxon>Pentapetalae</taxon>
        <taxon>asterids</taxon>
        <taxon>Cornales</taxon>
        <taxon>Nyssaceae</taxon>
        <taxon>Nyssa</taxon>
    </lineage>
</organism>
<protein>
    <recommendedName>
        <fullName evidence="3">Growth-regulating factor</fullName>
    </recommendedName>
</protein>
<gene>
    <name evidence="6" type="ORF">F0562_007051</name>
</gene>
<comment type="function">
    <text evidence="3">Transcription activator.</text>
</comment>
<evidence type="ECO:0000313" key="7">
    <source>
        <dbReference type="Proteomes" id="UP000325577"/>
    </source>
</evidence>
<comment type="similarity">
    <text evidence="3">Belongs to the GRF family.</text>
</comment>
<keyword evidence="3" id="KW-0805">Transcription regulation</keyword>
<feature type="compositionally biased region" description="Low complexity" evidence="4">
    <location>
        <begin position="438"/>
        <end position="451"/>
    </location>
</feature>
<dbReference type="InterPro" id="IPR014977">
    <property type="entry name" value="WRC_dom"/>
</dbReference>
<dbReference type="PROSITE" id="PS51667">
    <property type="entry name" value="WRC"/>
    <property type="match status" value="1"/>
</dbReference>
<feature type="compositionally biased region" description="Polar residues" evidence="4">
    <location>
        <begin position="176"/>
        <end position="189"/>
    </location>
</feature>
<keyword evidence="7" id="KW-1185">Reference proteome</keyword>
<evidence type="ECO:0000256" key="1">
    <source>
        <dbReference type="ARBA" id="ARBA00023242"/>
    </source>
</evidence>
<comment type="subcellular location">
    <subcellularLocation>
        <location evidence="3">Nucleus</location>
    </subcellularLocation>
</comment>
<dbReference type="GO" id="GO:0032502">
    <property type="term" value="P:developmental process"/>
    <property type="evidence" value="ECO:0007669"/>
    <property type="project" value="InterPro"/>
</dbReference>
<feature type="domain" description="WRC" evidence="5">
    <location>
        <begin position="131"/>
        <end position="175"/>
    </location>
</feature>
<sequence length="464" mass="50424">MERSNRSGLVGVTEKADSLGSDVGLVSKAQGTESFTYTKMMSMTHPPGHHHNPWDSFAVGFGDDGSGGALYCNSSKRVPCLSDIYDVVGAGSGSVSGGAVVVPRTLHPFTSHTSFKPSVSALDLRFSSGSDPEPWRCRRTDGKKWRCSRDVAPDQKYCERHTHKSRSRSRKPVDLQPNNNLNTHPSINLPANTSTAPAFQKPIFQVPAVVSAATYDPPPRCAEWLMEWDTNLVSGLNPQWQQLMQSSSTVGLNRENTDHKKDVYPFQPHYGEEKEPTNPNPKSYVDIAAGPPPQILQNQLLNNEYYPLLGPKLDCLQASSNADRTQTTMHFIDAWSSVEREEMIEISNRCSVSSAGKLPLSSLTLSMSARDGIDEENEKAQMGLGMMDSGECGGDFKSQWLNPVSWMGSPPGGPLGEALCLGISSTAKMASNLPPPYSHSNSTTTSSSSKSSCEDSGHGLHYIK</sequence>
<keyword evidence="3" id="KW-0010">Activator</keyword>
<evidence type="ECO:0000256" key="2">
    <source>
        <dbReference type="PROSITE-ProRule" id="PRU01002"/>
    </source>
</evidence>
<dbReference type="AlphaFoldDB" id="A0A5J5A1Y4"/>
<comment type="caution">
    <text evidence="2">Lacks conserved residue(s) required for the propagation of feature annotation.</text>
</comment>